<dbReference type="InterPro" id="IPR000310">
    <property type="entry name" value="Orn/Lys/Arg_deCO2ase_major_dom"/>
</dbReference>
<sequence length="757" mass="85383">MKFRFPIVIIDEDYRSENTSGLGIRALASAIEAEGVEVLGVTSYGDLSSFAQQQSRASAFILSIDDEEFDVDSPEDVANAIKNLRSFIGELRFRNEDIPIYLYGETRTSQHIPNDILRELHGFIHMFEDTPEFVARHIIREARSYLESLSPPFFRELVKYASDGSYSWHCPGHSGGVAFLKSPVGQMFHQFFGENMLRADVCNAVDELGQLLDHTGPVAEAERNAARIFHADHCFFVTNGTSTSNKIVWHANVANNDVVVVDRNCHKSILHAITMTGAIPVFLRPTRNHLGIIGPIPQDEFLPENIARKIEANPFASKAKNKKPRILTLTQSTYDGVIYNVEMIKETLDSKIPTLHFDEAWLPHAAFHDFYHDMHAIGADRPRTKDTMIYATHSTHKMLAGLSQASQITVQDAENRPLDRNVFNEAYLMHTSTSPQYAIIASCDVAAAMMEPPGGTALVEESICEAMDFRRAMRKVSKEYGESDWWFKVWGPDNLPDEGIGERDDWILRSDAEWHGFGKLSTNFNMLDPVKATVVTPGLDISGTFAEQGIPAALVSKYLAEHGVVVEKTGLYSFFILFTIGITKGRWNTLLTALQQFKDDYDRNQPMWRILPDFCKTQPTYERMGLRDLCQQIHQAYRKYDLARLTTEVYLSDMIPALKPSDAYAKMAHGDIERVGIDELEGRVTGVLLTPYPPGIPLLIPGERFNSRIVEYLQFAREFNARFPGFETYVHGLAQDIGPDGLPRYYVDCVLESETNE</sequence>
<dbReference type="InterPro" id="IPR015424">
    <property type="entry name" value="PyrdxlP-dep_Trfase"/>
</dbReference>
<dbReference type="Pfam" id="PF01276">
    <property type="entry name" value="OKR_DC_1"/>
    <property type="match status" value="1"/>
</dbReference>
<dbReference type="PANTHER" id="PTHR45229">
    <property type="entry name" value="CONSTITUTIVE ORNITHINE DECARBOXYLASE"/>
    <property type="match status" value="1"/>
</dbReference>
<comment type="similarity">
    <text evidence="1">Belongs to the Orn/Lys/Arg decarboxylase class-I family.</text>
</comment>
<dbReference type="Proteomes" id="UP001209916">
    <property type="component" value="Unassembled WGS sequence"/>
</dbReference>
<evidence type="ECO:0000256" key="2">
    <source>
        <dbReference type="ARBA" id="ARBA00022793"/>
    </source>
</evidence>
<dbReference type="PIRSF" id="PIRSF009393">
    <property type="entry name" value="Orn_decarb"/>
    <property type="match status" value="1"/>
</dbReference>
<name>A0ABT3VNT0_9BURK</name>
<evidence type="ECO:0000259" key="5">
    <source>
        <dbReference type="PROSITE" id="PS00703"/>
    </source>
</evidence>
<keyword evidence="4" id="KW-0456">Lyase</keyword>
<dbReference type="PROSITE" id="PS00703">
    <property type="entry name" value="OKR_DC_1"/>
    <property type="match status" value="1"/>
</dbReference>
<dbReference type="Gene3D" id="3.90.100.10">
    <property type="entry name" value="Orn/Lys/Arg decarboxylase, C-terminal domain"/>
    <property type="match status" value="1"/>
</dbReference>
<dbReference type="PANTHER" id="PTHR45229:SF3">
    <property type="entry name" value="BIODEGRADATIVE ARGININE DECARBOXYLASE"/>
    <property type="match status" value="1"/>
</dbReference>
<dbReference type="Pfam" id="PF03709">
    <property type="entry name" value="OKR_DC_1_N"/>
    <property type="match status" value="1"/>
</dbReference>
<evidence type="ECO:0000313" key="7">
    <source>
        <dbReference type="Proteomes" id="UP001209916"/>
    </source>
</evidence>
<proteinExistence type="inferred from homology"/>
<dbReference type="SUPFAM" id="SSF53383">
    <property type="entry name" value="PLP-dependent transferases"/>
    <property type="match status" value="1"/>
</dbReference>
<dbReference type="InterPro" id="IPR015421">
    <property type="entry name" value="PyrdxlP-dep_Trfase_major"/>
</dbReference>
<evidence type="ECO:0000256" key="1">
    <source>
        <dbReference type="ARBA" id="ARBA00010671"/>
    </source>
</evidence>
<protein>
    <submittedName>
        <fullName evidence="6">Arginine/lysine/ornithine decarboxylase</fullName>
    </submittedName>
</protein>
<dbReference type="InterPro" id="IPR008286">
    <property type="entry name" value="Prn/Lys/Arg_de-COase_C"/>
</dbReference>
<dbReference type="InterPro" id="IPR036633">
    <property type="entry name" value="Prn/Lys/Arg_de-COase_C_sf"/>
</dbReference>
<comment type="caution">
    <text evidence="6">The sequence shown here is derived from an EMBL/GenBank/DDBJ whole genome shotgun (WGS) entry which is preliminary data.</text>
</comment>
<accession>A0ABT3VNT0</accession>
<keyword evidence="2" id="KW-0210">Decarboxylase</keyword>
<feature type="domain" description="Orn/Lys/Arg decarboxylases family 1 pyridoxal-P attachment site" evidence="5">
    <location>
        <begin position="392"/>
        <end position="406"/>
    </location>
</feature>
<keyword evidence="3" id="KW-0663">Pyridoxal phosphate</keyword>
<dbReference type="EMBL" id="JAPKNA010000004">
    <property type="protein sequence ID" value="MCX5465159.1"/>
    <property type="molecule type" value="Genomic_DNA"/>
</dbReference>
<dbReference type="SUPFAM" id="SSF55904">
    <property type="entry name" value="Ornithine decarboxylase C-terminal domain"/>
    <property type="match status" value="1"/>
</dbReference>
<evidence type="ECO:0000313" key="6">
    <source>
        <dbReference type="EMBL" id="MCX5465159.1"/>
    </source>
</evidence>
<dbReference type="Gene3D" id="3.40.50.2300">
    <property type="match status" value="1"/>
</dbReference>
<organism evidence="6 7">
    <name type="scientific">Alcaligenes parafaecalis</name>
    <dbReference type="NCBI Taxonomy" id="171260"/>
    <lineage>
        <taxon>Bacteria</taxon>
        <taxon>Pseudomonadati</taxon>
        <taxon>Pseudomonadota</taxon>
        <taxon>Betaproteobacteria</taxon>
        <taxon>Burkholderiales</taxon>
        <taxon>Alcaligenaceae</taxon>
        <taxon>Alcaligenes</taxon>
    </lineage>
</organism>
<evidence type="ECO:0000256" key="3">
    <source>
        <dbReference type="ARBA" id="ARBA00022898"/>
    </source>
</evidence>
<dbReference type="InterPro" id="IPR005308">
    <property type="entry name" value="OKR_de-COase_N"/>
</dbReference>
<keyword evidence="7" id="KW-1185">Reference proteome</keyword>
<dbReference type="InterPro" id="IPR011193">
    <property type="entry name" value="Orn/lys/arg_de-COase"/>
</dbReference>
<dbReference type="RefSeq" id="WP_207873231.1">
    <property type="nucleotide sequence ID" value="NZ_JAPKNA010000004.1"/>
</dbReference>
<dbReference type="Pfam" id="PF03711">
    <property type="entry name" value="OKR_DC_1_C"/>
    <property type="match status" value="1"/>
</dbReference>
<dbReference type="InterPro" id="IPR015422">
    <property type="entry name" value="PyrdxlP-dep_Trfase_small"/>
</dbReference>
<dbReference type="Gene3D" id="3.40.640.10">
    <property type="entry name" value="Type I PLP-dependent aspartate aminotransferase-like (Major domain)"/>
    <property type="match status" value="1"/>
</dbReference>
<reference evidence="6 7" key="1">
    <citation type="submission" date="2022-11" db="EMBL/GenBank/DDBJ databases">
        <title>Biodiversity and phylogenetic relationships of bacteria.</title>
        <authorList>
            <person name="Machado R.A.R."/>
            <person name="Bhat A."/>
            <person name="Loulou A."/>
            <person name="Kallel S."/>
        </authorList>
    </citation>
    <scope>NUCLEOTIDE SEQUENCE [LARGE SCALE GENOMIC DNA]</scope>
    <source>
        <strain evidence="6 7">DSM 13975</strain>
    </source>
</reference>
<evidence type="ECO:0000256" key="4">
    <source>
        <dbReference type="ARBA" id="ARBA00023239"/>
    </source>
</evidence>
<gene>
    <name evidence="6" type="ORF">OSH09_13295</name>
</gene>
<dbReference type="Gene3D" id="3.90.1150.10">
    <property type="entry name" value="Aspartate Aminotransferase, domain 1"/>
    <property type="match status" value="1"/>
</dbReference>